<gene>
    <name evidence="1" type="ORF">UY3_15312</name>
</gene>
<dbReference type="EMBL" id="KB568670">
    <property type="protein sequence ID" value="EMP27624.1"/>
    <property type="molecule type" value="Genomic_DNA"/>
</dbReference>
<dbReference type="Proteomes" id="UP000031443">
    <property type="component" value="Unassembled WGS sequence"/>
</dbReference>
<proteinExistence type="predicted"/>
<name>M7ASH1_CHEMY</name>
<keyword evidence="2" id="KW-1185">Reference proteome</keyword>
<evidence type="ECO:0000313" key="2">
    <source>
        <dbReference type="Proteomes" id="UP000031443"/>
    </source>
</evidence>
<evidence type="ECO:0000313" key="1">
    <source>
        <dbReference type="EMBL" id="EMP27624.1"/>
    </source>
</evidence>
<organism evidence="1 2">
    <name type="scientific">Chelonia mydas</name>
    <name type="common">Green sea-turtle</name>
    <name type="synonym">Chelonia agassizi</name>
    <dbReference type="NCBI Taxonomy" id="8469"/>
    <lineage>
        <taxon>Eukaryota</taxon>
        <taxon>Metazoa</taxon>
        <taxon>Chordata</taxon>
        <taxon>Craniata</taxon>
        <taxon>Vertebrata</taxon>
        <taxon>Euteleostomi</taxon>
        <taxon>Archelosauria</taxon>
        <taxon>Testudinata</taxon>
        <taxon>Testudines</taxon>
        <taxon>Cryptodira</taxon>
        <taxon>Durocryptodira</taxon>
        <taxon>Americhelydia</taxon>
        <taxon>Chelonioidea</taxon>
        <taxon>Cheloniidae</taxon>
        <taxon>Chelonia</taxon>
    </lineage>
</organism>
<sequence length="88" mass="9696">MWKATEETQYIHGFPQAETCGSNCRNSYVILGETALKWDETEVPVMLEAKMKGPGCMVSQQKLDTGSKPQEPCAELHVEQAVIAGHDS</sequence>
<protein>
    <submittedName>
        <fullName evidence="1">Uncharacterized protein</fullName>
    </submittedName>
</protein>
<dbReference type="AlphaFoldDB" id="M7ASH1"/>
<accession>M7ASH1</accession>
<reference evidence="2" key="1">
    <citation type="journal article" date="2013" name="Nat. Genet.">
        <title>The draft genomes of soft-shell turtle and green sea turtle yield insights into the development and evolution of the turtle-specific body plan.</title>
        <authorList>
            <person name="Wang Z."/>
            <person name="Pascual-Anaya J."/>
            <person name="Zadissa A."/>
            <person name="Li W."/>
            <person name="Niimura Y."/>
            <person name="Huang Z."/>
            <person name="Li C."/>
            <person name="White S."/>
            <person name="Xiong Z."/>
            <person name="Fang D."/>
            <person name="Wang B."/>
            <person name="Ming Y."/>
            <person name="Chen Y."/>
            <person name="Zheng Y."/>
            <person name="Kuraku S."/>
            <person name="Pignatelli M."/>
            <person name="Herrero J."/>
            <person name="Beal K."/>
            <person name="Nozawa M."/>
            <person name="Li Q."/>
            <person name="Wang J."/>
            <person name="Zhang H."/>
            <person name="Yu L."/>
            <person name="Shigenobu S."/>
            <person name="Wang J."/>
            <person name="Liu J."/>
            <person name="Flicek P."/>
            <person name="Searle S."/>
            <person name="Wang J."/>
            <person name="Kuratani S."/>
            <person name="Yin Y."/>
            <person name="Aken B."/>
            <person name="Zhang G."/>
            <person name="Irie N."/>
        </authorList>
    </citation>
    <scope>NUCLEOTIDE SEQUENCE [LARGE SCALE GENOMIC DNA]</scope>
</reference>